<evidence type="ECO:0000256" key="1">
    <source>
        <dbReference type="ARBA" id="ARBA00004123"/>
    </source>
</evidence>
<dbReference type="GO" id="GO:0005737">
    <property type="term" value="C:cytoplasm"/>
    <property type="evidence" value="ECO:0007669"/>
    <property type="project" value="UniProtKB-SubCell"/>
</dbReference>
<reference evidence="6 7" key="1">
    <citation type="journal article" date="2021" name="Sci. Rep.">
        <title>The genome of the diatom Chaetoceros tenuissimus carries an ancient integrated fragment of an extant virus.</title>
        <authorList>
            <person name="Hongo Y."/>
            <person name="Kimura K."/>
            <person name="Takaki Y."/>
            <person name="Yoshida Y."/>
            <person name="Baba S."/>
            <person name="Kobayashi G."/>
            <person name="Nagasaki K."/>
            <person name="Hano T."/>
            <person name="Tomaru Y."/>
        </authorList>
    </citation>
    <scope>NUCLEOTIDE SEQUENCE [LARGE SCALE GENOMIC DNA]</scope>
    <source>
        <strain evidence="6 7">NIES-3715</strain>
    </source>
</reference>
<keyword evidence="4" id="KW-0539">Nucleus</keyword>
<sequence length="346" mass="39388">MKQNKAKESYKRAEKWLGNVIKNGHDLLFDIHSFDIEIEKASMQYNLSCEALNSFLRNKHLAHVKKRSFHVRSQLSHTIAEYCDGKSICLLAKKLNYPPSLLARTIVEKLTPFEKKDLTKAIANPMRFLSVDVIHDQYRNSESVEFEPYVDPFSGRKNTSQTLSRLAAEVFAATNSDPLYGPRFDRERNFVGIEYEIVLERALSSMNIPFETEEELRKKGTSRTPDILLSCPVAIKVHKSIYPNSQDSFSHRSNDDDAGNDFVWKMISWIDSKAMFGDVTIHQSSVLPQAEAYIHRFGPGLIIYWFGHAPIEMLQANKADIIVASSLPDQFMVPTGQIVKDGSILE</sequence>
<proteinExistence type="predicted"/>
<protein>
    <recommendedName>
        <fullName evidence="5">CDAN1-interacting nuclease 1</fullName>
    </recommendedName>
</protein>
<dbReference type="EMBL" id="BLLK01000062">
    <property type="protein sequence ID" value="GFH59117.1"/>
    <property type="molecule type" value="Genomic_DNA"/>
</dbReference>
<dbReference type="Proteomes" id="UP001054902">
    <property type="component" value="Unassembled WGS sequence"/>
</dbReference>
<evidence type="ECO:0000313" key="7">
    <source>
        <dbReference type="Proteomes" id="UP001054902"/>
    </source>
</evidence>
<gene>
    <name evidence="6" type="ORF">CTEN210_15593</name>
</gene>
<accession>A0AAD3HCT7</accession>
<dbReference type="GO" id="GO:0005634">
    <property type="term" value="C:nucleus"/>
    <property type="evidence" value="ECO:0007669"/>
    <property type="project" value="UniProtKB-SubCell"/>
</dbReference>
<evidence type="ECO:0000256" key="3">
    <source>
        <dbReference type="ARBA" id="ARBA00022490"/>
    </source>
</evidence>
<dbReference type="InterPro" id="IPR029404">
    <property type="entry name" value="CDIN1"/>
</dbReference>
<evidence type="ECO:0000256" key="4">
    <source>
        <dbReference type="ARBA" id="ARBA00023242"/>
    </source>
</evidence>
<keyword evidence="7" id="KW-1185">Reference proteome</keyword>
<comment type="subcellular location">
    <subcellularLocation>
        <location evidence="2">Cytoplasm</location>
    </subcellularLocation>
    <subcellularLocation>
        <location evidence="1">Nucleus</location>
    </subcellularLocation>
</comment>
<dbReference type="PANTHER" id="PTHR31661:SF1">
    <property type="entry name" value="CDAN1-INTERACTING NUCLEASE 1"/>
    <property type="match status" value="1"/>
</dbReference>
<comment type="caution">
    <text evidence="6">The sequence shown here is derived from an EMBL/GenBank/DDBJ whole genome shotgun (WGS) entry which is preliminary data.</text>
</comment>
<dbReference type="AlphaFoldDB" id="A0AAD3HCT7"/>
<keyword evidence="3" id="KW-0963">Cytoplasm</keyword>
<evidence type="ECO:0000256" key="2">
    <source>
        <dbReference type="ARBA" id="ARBA00004496"/>
    </source>
</evidence>
<dbReference type="Pfam" id="PF14811">
    <property type="entry name" value="TPD"/>
    <property type="match status" value="1"/>
</dbReference>
<name>A0AAD3HCT7_9STRA</name>
<dbReference type="PANTHER" id="PTHR31661">
    <property type="entry name" value="SIMILAR TO CDNA SEQUENCE BC052040"/>
    <property type="match status" value="1"/>
</dbReference>
<evidence type="ECO:0000313" key="6">
    <source>
        <dbReference type="EMBL" id="GFH59117.1"/>
    </source>
</evidence>
<organism evidence="6 7">
    <name type="scientific">Chaetoceros tenuissimus</name>
    <dbReference type="NCBI Taxonomy" id="426638"/>
    <lineage>
        <taxon>Eukaryota</taxon>
        <taxon>Sar</taxon>
        <taxon>Stramenopiles</taxon>
        <taxon>Ochrophyta</taxon>
        <taxon>Bacillariophyta</taxon>
        <taxon>Coscinodiscophyceae</taxon>
        <taxon>Chaetocerotophycidae</taxon>
        <taxon>Chaetocerotales</taxon>
        <taxon>Chaetocerotaceae</taxon>
        <taxon>Chaetoceros</taxon>
    </lineage>
</organism>
<evidence type="ECO:0000256" key="5">
    <source>
        <dbReference type="ARBA" id="ARBA00023480"/>
    </source>
</evidence>